<dbReference type="Proteomes" id="UP000118593">
    <property type="component" value="Segment"/>
</dbReference>
<accession>I2BFM8</accession>
<evidence type="ECO:0000313" key="1">
    <source>
        <dbReference type="EMBL" id="AFJ52331.1"/>
    </source>
</evidence>
<evidence type="ECO:0000313" key="2">
    <source>
        <dbReference type="EMBL" id="AMZ04877.1"/>
    </source>
</evidence>
<organism evidence="1 4">
    <name type="scientific">European catfish virus</name>
    <dbReference type="NCBI Taxonomy" id="84739"/>
    <lineage>
        <taxon>Viruses</taxon>
        <taxon>Varidnaviria</taxon>
        <taxon>Bamfordvirae</taxon>
        <taxon>Nucleocytoviricota</taxon>
        <taxon>Megaviricetes</taxon>
        <taxon>Pimascovirales</taxon>
        <taxon>Pimascovirales incertae sedis</taxon>
        <taxon>Iridoviridae</taxon>
        <taxon>Alphairidovirinae</taxon>
        <taxon>Ranavirus</taxon>
        <taxon>Ranavirus perca1</taxon>
        <taxon>Epizootic haematopoietic necrosis virus</taxon>
    </lineage>
</organism>
<reference evidence="1 4" key="1">
    <citation type="journal article" date="2012" name="J. Virol.">
        <title>Complete genome sequence of European sheatfish virus.</title>
        <authorList>
            <person name="Lopez-Bueno A."/>
            <person name="Mavian C."/>
            <person name="Alcami A."/>
            <person name="Alejo A."/>
        </authorList>
    </citation>
    <scope>NUCLEOTIDE SEQUENCE [LARGE SCALE GENOMIC DNA]</scope>
    <source>
        <strain evidence="1">Valdeolmos</strain>
    </source>
</reference>
<reference evidence="2" key="3">
    <citation type="journal article" date="2016" name="Infect. Genet. Evol.">
        <title>Whole genome sequencing and phylogenetic characterization of brown bullhead (Ameiurus nebulosus) origin ranavirus strains from independent disease outbreaks.</title>
        <authorList>
            <person name="Feher E."/>
            <person name="Doszpoly A."/>
            <person name="Horvath B."/>
            <person name="Marton S."/>
            <person name="Forro B."/>
            <person name="Farkas S.L."/>
            <person name="Banyai K."/>
            <person name="Juhasz T."/>
        </authorList>
    </citation>
    <scope>NUCLEOTIDE SEQUENCE</scope>
    <source>
        <strain evidence="2">13051/2012</strain>
        <strain evidence="3">14612/2012</strain>
    </source>
</reference>
<protein>
    <submittedName>
        <fullName evidence="1">Uncharacterized protein</fullName>
    </submittedName>
</protein>
<evidence type="ECO:0000313" key="4">
    <source>
        <dbReference type="Proteomes" id="UP000118593"/>
    </source>
</evidence>
<dbReference type="KEGG" id="vg:12977997"/>
<reference evidence="5 6" key="2">
    <citation type="submission" date="2015-11" db="EMBL/GenBank/DDBJ databases">
        <authorList>
            <person name="Horvath B."/>
        </authorList>
    </citation>
    <scope>NUCLEOTIDE SEQUENCE [LARGE SCALE GENOMIC DNA]</scope>
</reference>
<dbReference type="EMBL" id="KT989885">
    <property type="protein sequence ID" value="AMZ05013.1"/>
    <property type="molecule type" value="Genomic_DNA"/>
</dbReference>
<evidence type="ECO:0000313" key="3">
    <source>
        <dbReference type="EMBL" id="AMZ05013.1"/>
    </source>
</evidence>
<gene>
    <name evidence="1" type="primary">47L</name>
</gene>
<dbReference type="EMBL" id="JQ724856">
    <property type="protein sequence ID" value="AFJ52331.1"/>
    <property type="molecule type" value="Genomic_DNA"/>
</dbReference>
<dbReference type="Proteomes" id="UP000149504">
    <property type="component" value="Segment"/>
</dbReference>
<proteinExistence type="predicted"/>
<dbReference type="RefSeq" id="YP_006347639.1">
    <property type="nucleotide sequence ID" value="NC_017940.1"/>
</dbReference>
<evidence type="ECO:0000313" key="5">
    <source>
        <dbReference type="Proteomes" id="UP000149128"/>
    </source>
</evidence>
<dbReference type="Proteomes" id="UP000149128">
    <property type="component" value="Segment"/>
</dbReference>
<dbReference type="GeneID" id="12977997"/>
<name>I2BFM8_9VIRU</name>
<sequence>MPKKVTSVVNDPLVRCWLNIVPPAVGASASRWARRSLTRLGFKT</sequence>
<dbReference type="EMBL" id="KT989884">
    <property type="protein sequence ID" value="AMZ04877.1"/>
    <property type="molecule type" value="Genomic_DNA"/>
</dbReference>
<evidence type="ECO:0000313" key="6">
    <source>
        <dbReference type="Proteomes" id="UP000149504"/>
    </source>
</evidence>